<keyword evidence="2" id="KW-1185">Reference proteome</keyword>
<dbReference type="EMBL" id="JAQQKY010000016">
    <property type="protein sequence ID" value="MDC7692571.1"/>
    <property type="molecule type" value="Genomic_DNA"/>
</dbReference>
<gene>
    <name evidence="1" type="ORF">PQU93_17555</name>
</gene>
<evidence type="ECO:0000313" key="1">
    <source>
        <dbReference type="EMBL" id="MDC7692571.1"/>
    </source>
</evidence>
<reference evidence="1 2" key="1">
    <citation type="submission" date="2023-01" db="EMBL/GenBank/DDBJ databases">
        <title>Novel species of the genus Vogesella isolated from rivers.</title>
        <authorList>
            <person name="Lu H."/>
        </authorList>
    </citation>
    <scope>NUCLEOTIDE SEQUENCE [LARGE SCALE GENOMIC DNA]</scope>
    <source>
        <strain evidence="1 2">SH7W</strain>
    </source>
</reference>
<dbReference type="RefSeq" id="WP_272804153.1">
    <property type="nucleotide sequence ID" value="NZ_JAQQKY010000016.1"/>
</dbReference>
<sequence>MIAIENARRMLRQHESFSVMPHRILPIIDQAVAVLHPGEPQLPVFVDALELGQTLGQSPSDVADAFSWLEEFELADVQRQGWQFTLRLRPLMLQSLGFH</sequence>
<evidence type="ECO:0000313" key="2">
    <source>
        <dbReference type="Proteomes" id="UP001221566"/>
    </source>
</evidence>
<organism evidence="1 2">
    <name type="scientific">Vogesella indigofera</name>
    <name type="common">Pseudomonas indigofera</name>
    <dbReference type="NCBI Taxonomy" id="45465"/>
    <lineage>
        <taxon>Bacteria</taxon>
        <taxon>Pseudomonadati</taxon>
        <taxon>Pseudomonadota</taxon>
        <taxon>Betaproteobacteria</taxon>
        <taxon>Neisseriales</taxon>
        <taxon>Chromobacteriaceae</taxon>
        <taxon>Vogesella</taxon>
    </lineage>
</organism>
<name>A0ABT5I8Q1_VOGIN</name>
<dbReference type="Proteomes" id="UP001221566">
    <property type="component" value="Unassembled WGS sequence"/>
</dbReference>
<protein>
    <submittedName>
        <fullName evidence="1">Uncharacterized protein</fullName>
    </submittedName>
</protein>
<accession>A0ABT5I8Q1</accession>
<proteinExistence type="predicted"/>
<comment type="caution">
    <text evidence="1">The sequence shown here is derived from an EMBL/GenBank/DDBJ whole genome shotgun (WGS) entry which is preliminary data.</text>
</comment>